<protein>
    <submittedName>
        <fullName evidence="1">Uncharacterized protein</fullName>
    </submittedName>
</protein>
<sequence>SSSVPHLSLTKPRLSARTHREPHLLQRRHCNRLAHIHRRARYGTKRPRQTQTWIRGPRSVLFPPLLLLPQRI</sequence>
<evidence type="ECO:0000313" key="2">
    <source>
        <dbReference type="Proteomes" id="UP000007174"/>
    </source>
</evidence>
<reference evidence="2" key="1">
    <citation type="journal article" date="2012" name="Nat. Genet.">
        <title>Lifestyle transitions in plant pathogenic Colletotrichum fungi deciphered by genome and transcriptome analyses.</title>
        <authorList>
            <person name="O'Connell R.J."/>
            <person name="Thon M.R."/>
            <person name="Hacquard S."/>
            <person name="Amyotte S.G."/>
            <person name="Kleemann J."/>
            <person name="Torres M.F."/>
            <person name="Damm U."/>
            <person name="Buiate E.A."/>
            <person name="Epstein L."/>
            <person name="Alkan N."/>
            <person name="Altmueller J."/>
            <person name="Alvarado-Balderrama L."/>
            <person name="Bauser C.A."/>
            <person name="Becker C."/>
            <person name="Birren B.W."/>
            <person name="Chen Z."/>
            <person name="Choi J."/>
            <person name="Crouch J.A."/>
            <person name="Duvick J.P."/>
            <person name="Farman M.A."/>
            <person name="Gan P."/>
            <person name="Heiman D."/>
            <person name="Henrissat B."/>
            <person name="Howard R.J."/>
            <person name="Kabbage M."/>
            <person name="Koch C."/>
            <person name="Kracher B."/>
            <person name="Kubo Y."/>
            <person name="Law A.D."/>
            <person name="Lebrun M.-H."/>
            <person name="Lee Y.-H."/>
            <person name="Miyara I."/>
            <person name="Moore N."/>
            <person name="Neumann U."/>
            <person name="Nordstroem K."/>
            <person name="Panaccione D.G."/>
            <person name="Panstruga R."/>
            <person name="Place M."/>
            <person name="Proctor R.H."/>
            <person name="Prusky D."/>
            <person name="Rech G."/>
            <person name="Reinhardt R."/>
            <person name="Rollins J.A."/>
            <person name="Rounsley S."/>
            <person name="Schardl C.L."/>
            <person name="Schwartz D.C."/>
            <person name="Shenoy N."/>
            <person name="Shirasu K."/>
            <person name="Sikhakolli U.R."/>
            <person name="Stueber K."/>
            <person name="Sukno S.A."/>
            <person name="Sweigard J.A."/>
            <person name="Takano Y."/>
            <person name="Takahara H."/>
            <person name="Trail F."/>
            <person name="van der Does H.C."/>
            <person name="Voll L.M."/>
            <person name="Will I."/>
            <person name="Young S."/>
            <person name="Zeng Q."/>
            <person name="Zhang J."/>
            <person name="Zhou S."/>
            <person name="Dickman M.B."/>
            <person name="Schulze-Lefert P."/>
            <person name="Ver Loren van Themaat E."/>
            <person name="Ma L.-J."/>
            <person name="Vaillancourt L.J."/>
        </authorList>
    </citation>
    <scope>NUCLEOTIDE SEQUENCE [LARGE SCALE GENOMIC DNA]</scope>
    <source>
        <strain evidence="2">IMI 349063</strain>
    </source>
</reference>
<dbReference type="AlphaFoldDB" id="H1W3Y9"/>
<dbReference type="EMBL" id="CACQ02009466">
    <property type="protein sequence ID" value="CCF47202.1"/>
    <property type="molecule type" value="Genomic_DNA"/>
</dbReference>
<name>H1W3Y9_COLHI</name>
<gene>
    <name evidence="1" type="ORF">CH063_15682</name>
</gene>
<evidence type="ECO:0000313" key="1">
    <source>
        <dbReference type="EMBL" id="CCF47202.1"/>
    </source>
</evidence>
<feature type="non-terminal residue" evidence="1">
    <location>
        <position position="1"/>
    </location>
</feature>
<proteinExistence type="predicted"/>
<dbReference type="Proteomes" id="UP000007174">
    <property type="component" value="Unassembled WGS sequence"/>
</dbReference>
<organism evidence="1 2">
    <name type="scientific">Colletotrichum higginsianum (strain IMI 349063)</name>
    <name type="common">Crucifer anthracnose fungus</name>
    <dbReference type="NCBI Taxonomy" id="759273"/>
    <lineage>
        <taxon>Eukaryota</taxon>
        <taxon>Fungi</taxon>
        <taxon>Dikarya</taxon>
        <taxon>Ascomycota</taxon>
        <taxon>Pezizomycotina</taxon>
        <taxon>Sordariomycetes</taxon>
        <taxon>Hypocreomycetidae</taxon>
        <taxon>Glomerellales</taxon>
        <taxon>Glomerellaceae</taxon>
        <taxon>Colletotrichum</taxon>
        <taxon>Colletotrichum destructivum species complex</taxon>
    </lineage>
</organism>
<dbReference type="HOGENOM" id="CLU_2729083_0_0_1"/>
<accession>H1W3Y9</accession>
<feature type="non-terminal residue" evidence="1">
    <location>
        <position position="72"/>
    </location>
</feature>